<dbReference type="PRINTS" id="PR00837">
    <property type="entry name" value="V5TPXLIKE"/>
</dbReference>
<dbReference type="InterPro" id="IPR035940">
    <property type="entry name" value="CAP_sf"/>
</dbReference>
<feature type="compositionally biased region" description="Low complexity" evidence="1">
    <location>
        <begin position="91"/>
        <end position="118"/>
    </location>
</feature>
<dbReference type="SUPFAM" id="SSF55797">
    <property type="entry name" value="PR-1-like"/>
    <property type="match status" value="1"/>
</dbReference>
<dbReference type="InterPro" id="IPR001283">
    <property type="entry name" value="CRISP-related"/>
</dbReference>
<feature type="signal peptide" evidence="2">
    <location>
        <begin position="1"/>
        <end position="20"/>
    </location>
</feature>
<evidence type="ECO:0000313" key="4">
    <source>
        <dbReference type="EMBL" id="KAH7367862.1"/>
    </source>
</evidence>
<comment type="caution">
    <text evidence="4">The sequence shown here is derived from an EMBL/GenBank/DDBJ whole genome shotgun (WGS) entry which is preliminary data.</text>
</comment>
<keyword evidence="2" id="KW-0732">Signal</keyword>
<reference evidence="4" key="1">
    <citation type="journal article" date="2021" name="Nat. Commun.">
        <title>Genetic determinants of endophytism in the Arabidopsis root mycobiome.</title>
        <authorList>
            <person name="Mesny F."/>
            <person name="Miyauchi S."/>
            <person name="Thiergart T."/>
            <person name="Pickel B."/>
            <person name="Atanasova L."/>
            <person name="Karlsson M."/>
            <person name="Huettel B."/>
            <person name="Barry K.W."/>
            <person name="Haridas S."/>
            <person name="Chen C."/>
            <person name="Bauer D."/>
            <person name="Andreopoulos W."/>
            <person name="Pangilinan J."/>
            <person name="LaButti K."/>
            <person name="Riley R."/>
            <person name="Lipzen A."/>
            <person name="Clum A."/>
            <person name="Drula E."/>
            <person name="Henrissat B."/>
            <person name="Kohler A."/>
            <person name="Grigoriev I.V."/>
            <person name="Martin F.M."/>
            <person name="Hacquard S."/>
        </authorList>
    </citation>
    <scope>NUCLEOTIDE SEQUENCE</scope>
    <source>
        <strain evidence="4">MPI-CAGE-AT-0016</strain>
    </source>
</reference>
<evidence type="ECO:0000256" key="1">
    <source>
        <dbReference type="SAM" id="MobiDB-lite"/>
    </source>
</evidence>
<name>A0A8K0TNM8_9PEZI</name>
<dbReference type="EMBL" id="JAGPXD010000002">
    <property type="protein sequence ID" value="KAH7367862.1"/>
    <property type="molecule type" value="Genomic_DNA"/>
</dbReference>
<dbReference type="InterPro" id="IPR034113">
    <property type="entry name" value="SCP_GAPR1-like"/>
</dbReference>
<feature type="domain" description="SCP" evidence="3">
    <location>
        <begin position="118"/>
        <end position="251"/>
    </location>
</feature>
<organism evidence="4 5">
    <name type="scientific">Plectosphaerella cucumerina</name>
    <dbReference type="NCBI Taxonomy" id="40658"/>
    <lineage>
        <taxon>Eukaryota</taxon>
        <taxon>Fungi</taxon>
        <taxon>Dikarya</taxon>
        <taxon>Ascomycota</taxon>
        <taxon>Pezizomycotina</taxon>
        <taxon>Sordariomycetes</taxon>
        <taxon>Hypocreomycetidae</taxon>
        <taxon>Glomerellales</taxon>
        <taxon>Plectosphaerellaceae</taxon>
        <taxon>Plectosphaerella</taxon>
    </lineage>
</organism>
<dbReference type="SMART" id="SM00198">
    <property type="entry name" value="SCP"/>
    <property type="match status" value="1"/>
</dbReference>
<dbReference type="Gene3D" id="3.40.33.10">
    <property type="entry name" value="CAP"/>
    <property type="match status" value="1"/>
</dbReference>
<evidence type="ECO:0000259" key="3">
    <source>
        <dbReference type="SMART" id="SM00198"/>
    </source>
</evidence>
<feature type="region of interest" description="Disordered" evidence="1">
    <location>
        <begin position="91"/>
        <end position="129"/>
    </location>
</feature>
<keyword evidence="5" id="KW-1185">Reference proteome</keyword>
<evidence type="ECO:0000313" key="5">
    <source>
        <dbReference type="Proteomes" id="UP000813385"/>
    </source>
</evidence>
<protein>
    <submittedName>
        <fullName evidence="4">CAP domain-containing protein</fullName>
    </submittedName>
</protein>
<feature type="chain" id="PRO_5035465500" evidence="2">
    <location>
        <begin position="21"/>
        <end position="255"/>
    </location>
</feature>
<dbReference type="CDD" id="cd05382">
    <property type="entry name" value="CAP_GAPR1-like"/>
    <property type="match status" value="1"/>
</dbReference>
<evidence type="ECO:0000256" key="2">
    <source>
        <dbReference type="SAM" id="SignalP"/>
    </source>
</evidence>
<dbReference type="Pfam" id="PF00188">
    <property type="entry name" value="CAP"/>
    <property type="match status" value="1"/>
</dbReference>
<dbReference type="PANTHER" id="PTHR10334">
    <property type="entry name" value="CYSTEINE-RICH SECRETORY PROTEIN-RELATED"/>
    <property type="match status" value="1"/>
</dbReference>
<dbReference type="OrthoDB" id="43654at2759"/>
<dbReference type="AlphaFoldDB" id="A0A8K0TNM8"/>
<sequence>MRVSACATVITALLATDVAAWSSYRTWKWSSNTGTQAQAQNQNGGRPKNIKTIYRTVYAPAATPAAPANDAAPVVPEAQPTTLIRITTTPPAAAAPAATPAAPAAEAPASGSSSGLSSDAQKALDAHNAARSEVNNPALSWDAGLEADALAWAQNLANIGSLTHASGTGQGENLYMSSGRSGDHLTSASDLWIAEKADYSGQRIGEGNFASYGHYTQAVWKSTTKVGIASASGPSGTYVVARYSPPGNMQGQTPF</sequence>
<proteinExistence type="predicted"/>
<accession>A0A8K0TNM8</accession>
<gene>
    <name evidence="4" type="ORF">B0T11DRAFT_295604</name>
</gene>
<dbReference type="FunFam" id="3.40.33.10:FF:000010">
    <property type="entry name" value="Predicted protein"/>
    <property type="match status" value="1"/>
</dbReference>
<dbReference type="Proteomes" id="UP000813385">
    <property type="component" value="Unassembled WGS sequence"/>
</dbReference>
<dbReference type="InterPro" id="IPR014044">
    <property type="entry name" value="CAP_dom"/>
</dbReference>